<evidence type="ECO:0000256" key="2">
    <source>
        <dbReference type="ARBA" id="ARBA00017823"/>
    </source>
</evidence>
<keyword evidence="9" id="KW-0969">Cilium</keyword>
<keyword evidence="3" id="KW-0678">Repressor</keyword>
<evidence type="ECO:0000313" key="9">
    <source>
        <dbReference type="EMBL" id="AJA34177.1"/>
    </source>
</evidence>
<dbReference type="SUPFAM" id="SSF101498">
    <property type="entry name" value="Anti-sigma factor FlgM"/>
    <property type="match status" value="1"/>
</dbReference>
<comment type="similarity">
    <text evidence="1">Belongs to the FlgM family.</text>
</comment>
<evidence type="ECO:0000256" key="6">
    <source>
        <dbReference type="ARBA" id="ARBA00023163"/>
    </source>
</evidence>
<dbReference type="AlphaFoldDB" id="A0A0A7RFZ8"/>
<feature type="compositionally biased region" description="Polar residues" evidence="7">
    <location>
        <begin position="7"/>
        <end position="19"/>
    </location>
</feature>
<feature type="domain" description="Anti-sigma-28 factor FlgM C-terminal" evidence="8">
    <location>
        <begin position="38"/>
        <end position="87"/>
    </location>
</feature>
<evidence type="ECO:0000256" key="1">
    <source>
        <dbReference type="ARBA" id="ARBA00005322"/>
    </source>
</evidence>
<dbReference type="InterPro" id="IPR035890">
    <property type="entry name" value="Anti-sigma-28_factor_FlgM_sf"/>
</dbReference>
<dbReference type="InterPro" id="IPR031316">
    <property type="entry name" value="FlgM_C"/>
</dbReference>
<keyword evidence="4" id="KW-1005">Bacterial flagellum biogenesis</keyword>
<dbReference type="InterPro" id="IPR007412">
    <property type="entry name" value="FlgM"/>
</dbReference>
<name>A0A0A7RFZ8_9LACO</name>
<organism evidence="9">
    <name type="scientific">Liquorilactobacillus oeni</name>
    <dbReference type="NCBI Taxonomy" id="303241"/>
    <lineage>
        <taxon>Bacteria</taxon>
        <taxon>Bacillati</taxon>
        <taxon>Bacillota</taxon>
        <taxon>Bacilli</taxon>
        <taxon>Lactobacillales</taxon>
        <taxon>Lactobacillaceae</taxon>
        <taxon>Liquorilactobacillus</taxon>
    </lineage>
</organism>
<dbReference type="GO" id="GO:0045892">
    <property type="term" value="P:negative regulation of DNA-templated transcription"/>
    <property type="evidence" value="ECO:0007669"/>
    <property type="project" value="InterPro"/>
</dbReference>
<dbReference type="EMBL" id="KM886868">
    <property type="protein sequence ID" value="AJA34177.1"/>
    <property type="molecule type" value="Genomic_DNA"/>
</dbReference>
<keyword evidence="9" id="KW-0966">Cell projection</keyword>
<evidence type="ECO:0000256" key="5">
    <source>
        <dbReference type="ARBA" id="ARBA00023015"/>
    </source>
</evidence>
<proteinExistence type="inferred from homology"/>
<feature type="compositionally biased region" description="Basic and acidic residues" evidence="7">
    <location>
        <begin position="21"/>
        <end position="35"/>
    </location>
</feature>
<keyword evidence="5" id="KW-0805">Transcription regulation</keyword>
<dbReference type="NCBIfam" id="TIGR03824">
    <property type="entry name" value="FlgM_jcvi"/>
    <property type="match status" value="1"/>
</dbReference>
<gene>
    <name evidence="9" type="primary">flgM</name>
</gene>
<evidence type="ECO:0000259" key="8">
    <source>
        <dbReference type="Pfam" id="PF04316"/>
    </source>
</evidence>
<accession>A0A0A7RFZ8</accession>
<dbReference type="Pfam" id="PF04316">
    <property type="entry name" value="FlgM"/>
    <property type="match status" value="1"/>
</dbReference>
<evidence type="ECO:0000256" key="3">
    <source>
        <dbReference type="ARBA" id="ARBA00022491"/>
    </source>
</evidence>
<evidence type="ECO:0000256" key="7">
    <source>
        <dbReference type="SAM" id="MobiDB-lite"/>
    </source>
</evidence>
<feature type="region of interest" description="Disordered" evidence="7">
    <location>
        <begin position="1"/>
        <end position="36"/>
    </location>
</feature>
<keyword evidence="9" id="KW-0282">Flagellum</keyword>
<dbReference type="GO" id="GO:0044781">
    <property type="term" value="P:bacterial-type flagellum organization"/>
    <property type="evidence" value="ECO:0007669"/>
    <property type="project" value="UniProtKB-KW"/>
</dbReference>
<keyword evidence="6" id="KW-0804">Transcription</keyword>
<reference evidence="9" key="1">
    <citation type="journal article" date="2014" name="Appl. Environ. Microbiol.">
        <title>Detection and genomic characterization of motility in Lactobacillus curvatus: confirmation of motility in a species outside the Lactobacillus salivarius clade.</title>
        <authorList>
            <person name="Cousin F.J."/>
            <person name="Lynch S.M."/>
            <person name="Harris H.M."/>
            <person name="McCann A."/>
            <person name="Lynch D.B."/>
            <person name="Neville B.A."/>
            <person name="Irisawa T."/>
            <person name="Okada S."/>
            <person name="Endo A."/>
            <person name="O'Toole P.W."/>
        </authorList>
    </citation>
    <scope>NUCLEOTIDE SEQUENCE</scope>
    <source>
        <strain evidence="9">DSM 19972</strain>
    </source>
</reference>
<evidence type="ECO:0000256" key="4">
    <source>
        <dbReference type="ARBA" id="ARBA00022795"/>
    </source>
</evidence>
<sequence>MKIEGYQGSNGYNNQINKKQQFHEENIQAAKETKTAPKITLSENTKKIREAADTETGVDLEKVSKLKDAIKNGTYQISADKIADKMLGLSDIQKED</sequence>
<protein>
    <recommendedName>
        <fullName evidence="2">Negative regulator of flagellin synthesis</fullName>
    </recommendedName>
</protein>